<feature type="compositionally biased region" description="Polar residues" evidence="2">
    <location>
        <begin position="780"/>
        <end position="794"/>
    </location>
</feature>
<dbReference type="AlphaFoldDB" id="A0A3Q0KNR8"/>
<dbReference type="InterPro" id="IPR039360">
    <property type="entry name" value="Ras_GTPase"/>
</dbReference>
<dbReference type="Pfam" id="PF00616">
    <property type="entry name" value="RasGAP"/>
    <property type="match status" value="1"/>
</dbReference>
<evidence type="ECO:0000313" key="5">
    <source>
        <dbReference type="Proteomes" id="UP000008854"/>
    </source>
</evidence>
<dbReference type="SMART" id="SM00323">
    <property type="entry name" value="RasGAP"/>
    <property type="match status" value="1"/>
</dbReference>
<feature type="region of interest" description="Disordered" evidence="2">
    <location>
        <begin position="222"/>
        <end position="255"/>
    </location>
</feature>
<dbReference type="InParanoid" id="A0A3Q0KNR8"/>
<dbReference type="ExpressionAtlas" id="A0A3Q0KNR8">
    <property type="expression patterns" value="baseline"/>
</dbReference>
<dbReference type="SUPFAM" id="SSF49562">
    <property type="entry name" value="C2 domain (Calcium/lipid-binding domain, CaLB)"/>
    <property type="match status" value="1"/>
</dbReference>
<keyword evidence="5" id="KW-1185">Reference proteome</keyword>
<dbReference type="InterPro" id="IPR000008">
    <property type="entry name" value="C2_dom"/>
</dbReference>
<reference evidence="6" key="2">
    <citation type="submission" date="2018-12" db="UniProtKB">
        <authorList>
            <consortium name="WormBaseParasite"/>
        </authorList>
    </citation>
    <scope>IDENTIFICATION</scope>
    <source>
        <strain evidence="6">Puerto Rican</strain>
    </source>
</reference>
<feature type="compositionally biased region" description="Low complexity" evidence="2">
    <location>
        <begin position="1265"/>
        <end position="1276"/>
    </location>
</feature>
<feature type="region of interest" description="Disordered" evidence="2">
    <location>
        <begin position="776"/>
        <end position="797"/>
    </location>
</feature>
<keyword evidence="1" id="KW-0343">GTPase activation</keyword>
<feature type="compositionally biased region" description="Low complexity" evidence="2">
    <location>
        <begin position="524"/>
        <end position="536"/>
    </location>
</feature>
<feature type="domain" description="C2" evidence="3">
    <location>
        <begin position="635"/>
        <end position="752"/>
    </location>
</feature>
<proteinExistence type="predicted"/>
<accession>A0A3Q0KNR8</accession>
<protein>
    <submittedName>
        <fullName evidence="6">Putative synaptic ras gtpase activating protein, syngap</fullName>
    </submittedName>
</protein>
<dbReference type="InterPro" id="IPR035892">
    <property type="entry name" value="C2_domain_sf"/>
</dbReference>
<feature type="compositionally biased region" description="Polar residues" evidence="2">
    <location>
        <begin position="507"/>
        <end position="523"/>
    </location>
</feature>
<feature type="compositionally biased region" description="Low complexity" evidence="2">
    <location>
        <begin position="1443"/>
        <end position="1462"/>
    </location>
</feature>
<dbReference type="Proteomes" id="UP000008854">
    <property type="component" value="Unassembled WGS sequence"/>
</dbReference>
<feature type="region of interest" description="Disordered" evidence="2">
    <location>
        <begin position="68"/>
        <end position="91"/>
    </location>
</feature>
<dbReference type="GO" id="GO:0005096">
    <property type="term" value="F:GTPase activator activity"/>
    <property type="evidence" value="ECO:0007669"/>
    <property type="project" value="UniProtKB-KW"/>
</dbReference>
<dbReference type="SUPFAM" id="SSF48350">
    <property type="entry name" value="GTPase activation domain, GAP"/>
    <property type="match status" value="1"/>
</dbReference>
<dbReference type="PROSITE" id="PS50004">
    <property type="entry name" value="C2"/>
    <property type="match status" value="1"/>
</dbReference>
<reference evidence="5" key="1">
    <citation type="journal article" date="2012" name="PLoS Negl. Trop. Dis.">
        <title>A systematically improved high quality genome and transcriptome of the human blood fluke Schistosoma mansoni.</title>
        <authorList>
            <person name="Protasio A.V."/>
            <person name="Tsai I.J."/>
            <person name="Babbage A."/>
            <person name="Nichol S."/>
            <person name="Hunt M."/>
            <person name="Aslett M.A."/>
            <person name="De Silva N."/>
            <person name="Velarde G.S."/>
            <person name="Anderson T.J."/>
            <person name="Clark R.C."/>
            <person name="Davidson C."/>
            <person name="Dillon G.P."/>
            <person name="Holroyd N.E."/>
            <person name="LoVerde P.T."/>
            <person name="Lloyd C."/>
            <person name="McQuillan J."/>
            <person name="Oliveira G."/>
            <person name="Otto T.D."/>
            <person name="Parker-Manuel S.J."/>
            <person name="Quail M.A."/>
            <person name="Wilson R.A."/>
            <person name="Zerlotini A."/>
            <person name="Dunne D.W."/>
            <person name="Berriman M."/>
        </authorList>
    </citation>
    <scope>NUCLEOTIDE SEQUENCE [LARGE SCALE GENOMIC DNA]</scope>
    <source>
        <strain evidence="5">Puerto Rican</strain>
    </source>
</reference>
<feature type="region of interest" description="Disordered" evidence="2">
    <location>
        <begin position="1590"/>
        <end position="1614"/>
    </location>
</feature>
<dbReference type="SMART" id="SM00239">
    <property type="entry name" value="C2"/>
    <property type="match status" value="1"/>
</dbReference>
<dbReference type="WBParaSite" id="Smp_144590.1">
    <property type="protein sequence ID" value="Smp_144590.1"/>
    <property type="gene ID" value="Smp_144590"/>
</dbReference>
<dbReference type="PROSITE" id="PS50018">
    <property type="entry name" value="RAS_GTPASE_ACTIV_2"/>
    <property type="match status" value="1"/>
</dbReference>
<dbReference type="InterPro" id="IPR001936">
    <property type="entry name" value="RasGAP_dom"/>
</dbReference>
<feature type="compositionally biased region" description="Polar residues" evidence="2">
    <location>
        <begin position="231"/>
        <end position="240"/>
    </location>
</feature>
<dbReference type="PANTHER" id="PTHR10194">
    <property type="entry name" value="RAS GTPASE-ACTIVATING PROTEINS"/>
    <property type="match status" value="1"/>
</dbReference>
<organism evidence="5 6">
    <name type="scientific">Schistosoma mansoni</name>
    <name type="common">Blood fluke</name>
    <dbReference type="NCBI Taxonomy" id="6183"/>
    <lineage>
        <taxon>Eukaryota</taxon>
        <taxon>Metazoa</taxon>
        <taxon>Spiralia</taxon>
        <taxon>Lophotrochozoa</taxon>
        <taxon>Platyhelminthes</taxon>
        <taxon>Trematoda</taxon>
        <taxon>Digenea</taxon>
        <taxon>Strigeidida</taxon>
        <taxon>Schistosomatoidea</taxon>
        <taxon>Schistosomatidae</taxon>
        <taxon>Schistosoma</taxon>
    </lineage>
</organism>
<feature type="compositionally biased region" description="Basic residues" evidence="2">
    <location>
        <begin position="1593"/>
        <end position="1605"/>
    </location>
</feature>
<feature type="compositionally biased region" description="Basic and acidic residues" evidence="2">
    <location>
        <begin position="1463"/>
        <end position="1477"/>
    </location>
</feature>
<feature type="domain" description="Ras-GAP" evidence="4">
    <location>
        <begin position="946"/>
        <end position="1155"/>
    </location>
</feature>
<feature type="region of interest" description="Disordered" evidence="2">
    <location>
        <begin position="497"/>
        <end position="583"/>
    </location>
</feature>
<feature type="compositionally biased region" description="Basic and acidic residues" evidence="2">
    <location>
        <begin position="241"/>
        <end position="251"/>
    </location>
</feature>
<name>A0A3Q0KNR8_SCHMA</name>
<sequence>MEQETKCKPNHIHGDAVEPTTDDSMTSSHYCFGLKTKSHEIHEGKSKSLCRNPVGSSTSISMPIAWPKRVGSRKKSNTSTEFEEKSECGTKKQSLTDVANNDKYKKETDTQKQRFWRFFRIGFTNKSKKQKADLLSNEISPFDALRNVSDKHSHFVKYLALEGSVDQNLTYLPSTVKMSLQWPEQEKSDIFDSNETKYSTVCSKECDNPEESSYKNDISTNVMIRPPKCGQRSSSVTPSDRFSETSSDRNIESSSTCEKVYPSTPVASKSTVLLRRPRTPTLGRAALFVRASYMGVDKSGTSTSLSFSKQNTKRDTVLSNDSHFSDFPNLSSAQPGFISRSSSLNSELREFNQNTQQSFHRSSVKNNSSQTNLQPFNLNGCQYETRIPKATSTRHNCHAYDTVPLDKLECLKLIPSVQMLSKSSEVNSELSNLTLIKSSDYVPTTISFLHGDQKQELHTSEYNTEKNQTQVIENNILKDTRNSVDMLVTSSSETEVSVLNHKHSKNCESNRTSEISNLQLNPQSFSKNRSISSNSRKSLEIPKASVKPIRQRPVKTIIGTELPTSPRSRSSQKSNNPFYSKPNKNLTKKFCESISNVETNIEIPFPNNNSEYNEQFQNEKSISHSVNIGSFVLRRRAKPELENEQHKDVSLRISIQEVKNLSAKGRYFCEICLDRTLYARTTSKLSDGTVFWGEQFDLNNLPIISIMTINLFRQATSVKDKRQRNKNQNQFIGYVTIPLNDDSQQCEIQKWFIMQPPQINSNLNFLENLQVCHQQHQQQTDTNQTPSINSSTGVSGRLRKHSIPASCFGYSNSFSIIPNSQYTTNSNNKLNDDNELKYNHMELSKKKCSWTAGVTTDSNFNKTNKIISKSSSSTSTATSPNLSPNSNSVTNNFILSENSLPQLRMMIHYQTVDILPIACYNQLKEFIKTKYLDLIRNLEPKLSAKQKEELTSCFVNIFEKLPDLSVAEFLSVLLREDLSNNGKESMIFRANSAGSKAMECYIKLVGTDYLRYVLGPVIDQLLVIGDDFEIDPSRLGASNDSSTASNNRNTLSVILERNRTALLKNVAMIWQRIESSQCKLPKELRDVFTALALTIEETHGVQSAAHLISSCLFLRFICPAIHGPVLFGLASSIPENNRISRNLTLIAKVLQNLANLTLFEDKEIHMKALNSFIEPEIPTMYKFLRSVASNTDANYHLSTNSDCHEFIELGYEFAKLTQLLNHYVSKINITPQIAELPDLLQNISELLNNQTFTSWDHKNQTSFERNTNSNSHSSRSGIPRHHSLANNNSISVVDNRRPSEATTIIKPSLTKLHEVDRKLSPEASINVKTIRNQQEPNNNATSADSNECISSTRQEKSWDTFIIQKEYLPCKFNSTDMIFKQIHINDLEQPENMEELLSQYREQLRQLNDCIEKVEPNCYHNPNLSHTLSHSTQSVHKIRDPSNRTPNNNTNINGNNNHINNGKFDRNLSRQSTDEISYRQARRKIINSKSNNSTPVPLGRVLKKTQCSHQNSHNKTNNNSISKDDDDNNDDGDDGDNDNYTSECDIGKTLIPTHSTSITTDRSSTSNSDYDYDDYDDRITECTTEDTSEYTKKRTTKNNKPRRISTRQNHLSESPSLDQLAEKLQELKKMLQLERQEIEEVVASKTEVIKQQEKSIEQLESELDQLRKEHRPLKMKPPNGRHTSKSTSRTVSPASSLSSECYSSNLSDITQNCHSYNNPFYHNDIHNNKNSNNNTNNNNHFFDSSISNYHSNNQGLNNLSRGESVITENYRTESFQEKLLWKGQMSRCEPQVKCNSNLLYLSRASEGTGIPLGHLIEANRSVHIGRRESETKLLPH</sequence>
<evidence type="ECO:0000256" key="2">
    <source>
        <dbReference type="SAM" id="MobiDB-lite"/>
    </source>
</evidence>
<feature type="region of interest" description="Disordered" evidence="2">
    <location>
        <begin position="1261"/>
        <end position="1295"/>
    </location>
</feature>
<dbReference type="InterPro" id="IPR008936">
    <property type="entry name" value="Rho_GTPase_activation_prot"/>
</dbReference>
<feature type="compositionally biased region" description="Basic and acidic residues" evidence="2">
    <location>
        <begin position="1"/>
        <end position="16"/>
    </location>
</feature>
<feature type="compositionally biased region" description="Acidic residues" evidence="2">
    <location>
        <begin position="1524"/>
        <end position="1537"/>
    </location>
</feature>
<dbReference type="Gene3D" id="1.10.506.10">
    <property type="entry name" value="GTPase Activation - p120gap, domain 1"/>
    <property type="match status" value="2"/>
</dbReference>
<evidence type="ECO:0000259" key="4">
    <source>
        <dbReference type="PROSITE" id="PS50018"/>
    </source>
</evidence>
<dbReference type="PANTHER" id="PTHR10194:SF60">
    <property type="entry name" value="RAS GTPASE-ACTIVATING PROTEIN RASKOL"/>
    <property type="match status" value="1"/>
</dbReference>
<feature type="compositionally biased region" description="Polar residues" evidence="2">
    <location>
        <begin position="1506"/>
        <end position="1521"/>
    </location>
</feature>
<feature type="region of interest" description="Disordered" evidence="2">
    <location>
        <begin position="1"/>
        <end position="25"/>
    </location>
</feature>
<evidence type="ECO:0000313" key="6">
    <source>
        <dbReference type="WBParaSite" id="Smp_144590.1"/>
    </source>
</evidence>
<feature type="region of interest" description="Disordered" evidence="2">
    <location>
        <begin position="1555"/>
        <end position="1574"/>
    </location>
</feature>
<dbReference type="CDD" id="cd05136">
    <property type="entry name" value="RasGAP_DAB2IP"/>
    <property type="match status" value="1"/>
</dbReference>
<feature type="region of interest" description="Disordered" evidence="2">
    <location>
        <begin position="1669"/>
        <end position="1696"/>
    </location>
</feature>
<dbReference type="Gene3D" id="2.60.40.150">
    <property type="entry name" value="C2 domain"/>
    <property type="match status" value="1"/>
</dbReference>
<feature type="compositionally biased region" description="Polar residues" evidence="2">
    <location>
        <begin position="562"/>
        <end position="583"/>
    </location>
</feature>
<feature type="region of interest" description="Disordered" evidence="2">
    <location>
        <begin position="1506"/>
        <end position="1546"/>
    </location>
</feature>
<feature type="region of interest" description="Disordered" evidence="2">
    <location>
        <begin position="1422"/>
        <end position="1477"/>
    </location>
</feature>
<evidence type="ECO:0000256" key="1">
    <source>
        <dbReference type="ARBA" id="ARBA00022468"/>
    </source>
</evidence>
<feature type="compositionally biased region" description="Low complexity" evidence="2">
    <location>
        <begin position="1555"/>
        <end position="1569"/>
    </location>
</feature>
<evidence type="ECO:0000259" key="3">
    <source>
        <dbReference type="PROSITE" id="PS50004"/>
    </source>
</evidence>
<feature type="compositionally biased region" description="Polar residues" evidence="2">
    <location>
        <begin position="1422"/>
        <end position="1435"/>
    </location>
</feature>